<dbReference type="CDD" id="cd00082">
    <property type="entry name" value="HisKA"/>
    <property type="match status" value="1"/>
</dbReference>
<dbReference type="InterPro" id="IPR050428">
    <property type="entry name" value="TCS_sensor_his_kinase"/>
</dbReference>
<keyword evidence="8 11" id="KW-1133">Transmembrane helix</keyword>
<evidence type="ECO:0000256" key="7">
    <source>
        <dbReference type="ARBA" id="ARBA00022777"/>
    </source>
</evidence>
<evidence type="ECO:0000256" key="2">
    <source>
        <dbReference type="ARBA" id="ARBA00004370"/>
    </source>
</evidence>
<dbReference type="Pfam" id="PF00512">
    <property type="entry name" value="HisKA"/>
    <property type="match status" value="1"/>
</dbReference>
<evidence type="ECO:0000256" key="1">
    <source>
        <dbReference type="ARBA" id="ARBA00000085"/>
    </source>
</evidence>
<dbReference type="InterPro" id="IPR036890">
    <property type="entry name" value="HATPase_C_sf"/>
</dbReference>
<feature type="transmembrane region" description="Helical" evidence="11">
    <location>
        <begin position="163"/>
        <end position="183"/>
    </location>
</feature>
<evidence type="ECO:0000313" key="15">
    <source>
        <dbReference type="Proteomes" id="UP001367030"/>
    </source>
</evidence>
<dbReference type="SUPFAM" id="SSF55874">
    <property type="entry name" value="ATPase domain of HSP90 chaperone/DNA topoisomerase II/histidine kinase"/>
    <property type="match status" value="1"/>
</dbReference>
<evidence type="ECO:0000256" key="4">
    <source>
        <dbReference type="ARBA" id="ARBA00022553"/>
    </source>
</evidence>
<feature type="transmembrane region" description="Helical" evidence="11">
    <location>
        <begin position="22"/>
        <end position="44"/>
    </location>
</feature>
<dbReference type="Pfam" id="PF08521">
    <property type="entry name" value="2CSK_N"/>
    <property type="match status" value="1"/>
</dbReference>
<dbReference type="Gene3D" id="1.10.287.130">
    <property type="match status" value="1"/>
</dbReference>
<keyword evidence="9" id="KW-0902">Two-component regulatory system</keyword>
<gene>
    <name evidence="14" type="ORF">WKW79_21355</name>
</gene>
<dbReference type="CDD" id="cd00075">
    <property type="entry name" value="HATPase"/>
    <property type="match status" value="1"/>
</dbReference>
<evidence type="ECO:0000256" key="8">
    <source>
        <dbReference type="ARBA" id="ARBA00022989"/>
    </source>
</evidence>
<keyword evidence="4" id="KW-0597">Phosphoprotein</keyword>
<dbReference type="Proteomes" id="UP001367030">
    <property type="component" value="Unassembled WGS sequence"/>
</dbReference>
<dbReference type="InterPro" id="IPR036097">
    <property type="entry name" value="HisK_dim/P_sf"/>
</dbReference>
<evidence type="ECO:0000313" key="14">
    <source>
        <dbReference type="EMBL" id="MEJ8857139.1"/>
    </source>
</evidence>
<keyword evidence="7 14" id="KW-0418">Kinase</keyword>
<dbReference type="RefSeq" id="WP_340337210.1">
    <property type="nucleotide sequence ID" value="NZ_JBBKZS010000009.1"/>
</dbReference>
<feature type="domain" description="HAMP" evidence="13">
    <location>
        <begin position="187"/>
        <end position="239"/>
    </location>
</feature>
<dbReference type="SMART" id="SM00387">
    <property type="entry name" value="HATPase_c"/>
    <property type="match status" value="1"/>
</dbReference>
<dbReference type="InterPro" id="IPR003594">
    <property type="entry name" value="HATPase_dom"/>
</dbReference>
<evidence type="ECO:0000256" key="5">
    <source>
        <dbReference type="ARBA" id="ARBA00022679"/>
    </source>
</evidence>
<evidence type="ECO:0000256" key="10">
    <source>
        <dbReference type="ARBA" id="ARBA00023136"/>
    </source>
</evidence>
<dbReference type="InterPro" id="IPR004358">
    <property type="entry name" value="Sig_transdc_His_kin-like_C"/>
</dbReference>
<evidence type="ECO:0000259" key="13">
    <source>
        <dbReference type="PROSITE" id="PS50885"/>
    </source>
</evidence>
<dbReference type="SUPFAM" id="SSF47384">
    <property type="entry name" value="Homodimeric domain of signal transducing histidine kinase"/>
    <property type="match status" value="1"/>
</dbReference>
<keyword evidence="15" id="KW-1185">Reference proteome</keyword>
<dbReference type="PANTHER" id="PTHR45436">
    <property type="entry name" value="SENSOR HISTIDINE KINASE YKOH"/>
    <property type="match status" value="1"/>
</dbReference>
<protein>
    <recommendedName>
        <fullName evidence="3">histidine kinase</fullName>
        <ecNumber evidence="3">2.7.13.3</ecNumber>
    </recommendedName>
</protein>
<keyword evidence="10 11" id="KW-0472">Membrane</keyword>
<dbReference type="GO" id="GO:0016301">
    <property type="term" value="F:kinase activity"/>
    <property type="evidence" value="ECO:0007669"/>
    <property type="project" value="UniProtKB-KW"/>
</dbReference>
<dbReference type="PANTHER" id="PTHR45436:SF1">
    <property type="entry name" value="SENSOR PROTEIN QSEC"/>
    <property type="match status" value="1"/>
</dbReference>
<feature type="domain" description="Histidine kinase" evidence="12">
    <location>
        <begin position="247"/>
        <end position="459"/>
    </location>
</feature>
<proteinExistence type="predicted"/>
<dbReference type="EMBL" id="JBBKZS010000009">
    <property type="protein sequence ID" value="MEJ8857139.1"/>
    <property type="molecule type" value="Genomic_DNA"/>
</dbReference>
<dbReference type="PRINTS" id="PR00344">
    <property type="entry name" value="BCTRLSENSOR"/>
</dbReference>
<dbReference type="InterPro" id="IPR013727">
    <property type="entry name" value="2CSK_N"/>
</dbReference>
<evidence type="ECO:0000256" key="3">
    <source>
        <dbReference type="ARBA" id="ARBA00012438"/>
    </source>
</evidence>
<organism evidence="14 15">
    <name type="scientific">Variovorax robiniae</name>
    <dbReference type="NCBI Taxonomy" id="1836199"/>
    <lineage>
        <taxon>Bacteria</taxon>
        <taxon>Pseudomonadati</taxon>
        <taxon>Pseudomonadota</taxon>
        <taxon>Betaproteobacteria</taxon>
        <taxon>Burkholderiales</taxon>
        <taxon>Comamonadaceae</taxon>
        <taxon>Variovorax</taxon>
    </lineage>
</organism>
<dbReference type="PROSITE" id="PS50885">
    <property type="entry name" value="HAMP"/>
    <property type="match status" value="1"/>
</dbReference>
<name>A0ABU8XBU3_9BURK</name>
<comment type="caution">
    <text evidence="14">The sequence shown here is derived from an EMBL/GenBank/DDBJ whole genome shotgun (WGS) entry which is preliminary data.</text>
</comment>
<sequence length="459" mass="49154">MPEPQSAGPSAPSLTRRVLRNVLWPLALSWSIGTVVAGGAAHYLTGQAFDHAMLDDALAVSANIQLGERGVELLLSPREVTTLLFDQSEEVHFAVLRPDGSRIAGETGLTAPMPEPGSRFQFSDIQFRGKPFRAVVLSQQDPTGHSVVIAQTTRGRTALIQRLLLYTLVPQLLLLGLLAVWLWRRIRTDLRPLVDLQQALDRRDADELAPVTVVRTSREVEGLGDAVNSLFDRLSHSVQAQRQFAGNVAHELRTPLAGIRALADYGLAHADPAVWREQLQRVAKSEARASHMVDQLLAIALADEAHATQVRAPVHLAELVEQTVLRHLARADARGVDLGARGIEEGADVVVQSNAALIEGVLDNLIDNALRYGGRTITVELAGTVLSVVDDGPGIPPEARRDLMQRWAQGAAGHKLGEGAGLGLSIVSRYAGLLGAVLTLENDAVTGGLRASVAFSAAG</sequence>
<reference evidence="14 15" key="1">
    <citation type="submission" date="2024-03" db="EMBL/GenBank/DDBJ databases">
        <title>Novel species of the genus Variovorax.</title>
        <authorList>
            <person name="Liu Q."/>
            <person name="Xin Y.-H."/>
        </authorList>
    </citation>
    <scope>NUCLEOTIDE SEQUENCE [LARGE SCALE GENOMIC DNA]</scope>
    <source>
        <strain evidence="14 15">KACC 18901</strain>
    </source>
</reference>
<evidence type="ECO:0000256" key="9">
    <source>
        <dbReference type="ARBA" id="ARBA00023012"/>
    </source>
</evidence>
<evidence type="ECO:0000256" key="11">
    <source>
        <dbReference type="SAM" id="Phobius"/>
    </source>
</evidence>
<evidence type="ECO:0000259" key="12">
    <source>
        <dbReference type="PROSITE" id="PS50109"/>
    </source>
</evidence>
<dbReference type="InterPro" id="IPR003661">
    <property type="entry name" value="HisK_dim/P_dom"/>
</dbReference>
<dbReference type="InterPro" id="IPR003660">
    <property type="entry name" value="HAMP_dom"/>
</dbReference>
<comment type="subcellular location">
    <subcellularLocation>
        <location evidence="2">Membrane</location>
    </subcellularLocation>
</comment>
<evidence type="ECO:0000256" key="6">
    <source>
        <dbReference type="ARBA" id="ARBA00022692"/>
    </source>
</evidence>
<dbReference type="EC" id="2.7.13.3" evidence="3"/>
<comment type="catalytic activity">
    <reaction evidence="1">
        <text>ATP + protein L-histidine = ADP + protein N-phospho-L-histidine.</text>
        <dbReference type="EC" id="2.7.13.3"/>
    </reaction>
</comment>
<keyword evidence="6 11" id="KW-0812">Transmembrane</keyword>
<dbReference type="Pfam" id="PF02518">
    <property type="entry name" value="HATPase_c"/>
    <property type="match status" value="1"/>
</dbReference>
<dbReference type="SMART" id="SM00388">
    <property type="entry name" value="HisKA"/>
    <property type="match status" value="1"/>
</dbReference>
<keyword evidence="5" id="KW-0808">Transferase</keyword>
<dbReference type="Gene3D" id="3.30.565.10">
    <property type="entry name" value="Histidine kinase-like ATPase, C-terminal domain"/>
    <property type="match status" value="1"/>
</dbReference>
<dbReference type="InterPro" id="IPR005467">
    <property type="entry name" value="His_kinase_dom"/>
</dbReference>
<accession>A0ABU8XBU3</accession>
<dbReference type="PROSITE" id="PS50109">
    <property type="entry name" value="HIS_KIN"/>
    <property type="match status" value="1"/>
</dbReference>